<evidence type="ECO:0000259" key="3">
    <source>
        <dbReference type="Pfam" id="PF00561"/>
    </source>
</evidence>
<feature type="transmembrane region" description="Helical" evidence="2">
    <location>
        <begin position="162"/>
        <end position="183"/>
    </location>
</feature>
<feature type="region of interest" description="Disordered" evidence="1">
    <location>
        <begin position="1"/>
        <end position="82"/>
    </location>
</feature>
<feature type="compositionally biased region" description="Low complexity" evidence="1">
    <location>
        <begin position="566"/>
        <end position="577"/>
    </location>
</feature>
<organism evidence="4 5">
    <name type="scientific">Sphagnum troendelagicum</name>
    <dbReference type="NCBI Taxonomy" id="128251"/>
    <lineage>
        <taxon>Eukaryota</taxon>
        <taxon>Viridiplantae</taxon>
        <taxon>Streptophyta</taxon>
        <taxon>Embryophyta</taxon>
        <taxon>Bryophyta</taxon>
        <taxon>Sphagnophytina</taxon>
        <taxon>Sphagnopsida</taxon>
        <taxon>Sphagnales</taxon>
        <taxon>Sphagnaceae</taxon>
        <taxon>Sphagnum</taxon>
    </lineage>
</organism>
<feature type="region of interest" description="Disordered" evidence="1">
    <location>
        <begin position="541"/>
        <end position="583"/>
    </location>
</feature>
<accession>A0ABP0TY28</accession>
<keyword evidence="2" id="KW-0472">Membrane</keyword>
<sequence>MEGERESAPFAADSNKGSYQEQVGKESEDAGRTMKSTSIETPTEEGQGEVLSTVNQGTAEEVSTPSDGINGETSTTAGSSWREKIMNHPYVIQGSGTLRQAAGTFQDKLQPLVNHPYIQKSTEAVSSTVQPWVDRGAKTVQSGHETVRKAINREAGYEPKRFVPFGAGVIGILLLCILIAGWGSGERGSKYGVDISKIVADRIQLPDGRYVAYCEWGATNDTAQHSVLVLHDFLSSRLAGIPGVSEKLLVTYGVRLVSYDRPGFGQSDPHPHRSFNSSAEDMVRIADALNLGQKFWVLAFSGGGPHAWAALKYIPERLAGVVMIAPAGNPYAKNMTIEETKELWGTLPRTQKNMFRLARYFPSLLPNFLKKTVKKINVIMRSMKKIVSEKDRALLAQDTFGAAWETHMRESVRQGSSKPLAEELNLLVHDWGFKLTDMHPKPVRQSFFQRVLFLFRRPVLPVFTGPIHIFQGTDDKLQPAAANDYAKRLLPEVQYHKLDGEGHYSWFCYCDACHRELFKTLFGEVEGLDELENPLEVVKSAATETLTPSESEGNSNTATEAVKSITTEQETTPAEAEVSAGEL</sequence>
<evidence type="ECO:0000256" key="1">
    <source>
        <dbReference type="SAM" id="MobiDB-lite"/>
    </source>
</evidence>
<evidence type="ECO:0000256" key="2">
    <source>
        <dbReference type="SAM" id="Phobius"/>
    </source>
</evidence>
<evidence type="ECO:0000313" key="4">
    <source>
        <dbReference type="EMBL" id="CAK9207611.1"/>
    </source>
</evidence>
<feature type="compositionally biased region" description="Polar residues" evidence="1">
    <location>
        <begin position="50"/>
        <end position="79"/>
    </location>
</feature>
<keyword evidence="2" id="KW-1133">Transmembrane helix</keyword>
<dbReference type="Gene3D" id="3.40.50.1820">
    <property type="entry name" value="alpha/beta hydrolase"/>
    <property type="match status" value="1"/>
</dbReference>
<dbReference type="Pfam" id="PF00561">
    <property type="entry name" value="Abhydrolase_1"/>
    <property type="match status" value="1"/>
</dbReference>
<feature type="compositionally biased region" description="Basic and acidic residues" evidence="1">
    <location>
        <begin position="23"/>
        <end position="32"/>
    </location>
</feature>
<protein>
    <recommendedName>
        <fullName evidence="3">AB hydrolase-1 domain-containing protein</fullName>
    </recommendedName>
</protein>
<dbReference type="PANTHER" id="PTHR45763:SF8">
    <property type="entry name" value="ALPHA_BETA-HYDROLASES SUPERFAMILY PROTEIN"/>
    <property type="match status" value="1"/>
</dbReference>
<dbReference type="PANTHER" id="PTHR45763">
    <property type="entry name" value="HYDROLASE, ALPHA/BETA FOLD FAMILY PROTEIN, EXPRESSED-RELATED"/>
    <property type="match status" value="1"/>
</dbReference>
<name>A0ABP0TY28_9BRYO</name>
<dbReference type="InterPro" id="IPR000073">
    <property type="entry name" value="AB_hydrolase_1"/>
</dbReference>
<dbReference type="EMBL" id="OZ019908">
    <property type="protein sequence ID" value="CAK9207611.1"/>
    <property type="molecule type" value="Genomic_DNA"/>
</dbReference>
<dbReference type="SUPFAM" id="SSF53474">
    <property type="entry name" value="alpha/beta-Hydrolases"/>
    <property type="match status" value="1"/>
</dbReference>
<feature type="compositionally biased region" description="Polar residues" evidence="1">
    <location>
        <begin position="542"/>
        <end position="559"/>
    </location>
</feature>
<keyword evidence="5" id="KW-1185">Reference proteome</keyword>
<feature type="domain" description="AB hydrolase-1" evidence="3">
    <location>
        <begin position="247"/>
        <end position="505"/>
    </location>
</feature>
<gene>
    <name evidence="4" type="ORF">CSSPTR1EN2_LOCUS8893</name>
</gene>
<keyword evidence="2" id="KW-0812">Transmembrane</keyword>
<evidence type="ECO:0000313" key="5">
    <source>
        <dbReference type="Proteomes" id="UP001497512"/>
    </source>
</evidence>
<reference evidence="4" key="1">
    <citation type="submission" date="2024-02" db="EMBL/GenBank/DDBJ databases">
        <authorList>
            <consortium name="ELIXIR-Norway"/>
            <consortium name="Elixir Norway"/>
        </authorList>
    </citation>
    <scope>NUCLEOTIDE SEQUENCE</scope>
</reference>
<dbReference type="Proteomes" id="UP001497512">
    <property type="component" value="Chromosome 16"/>
</dbReference>
<proteinExistence type="predicted"/>
<dbReference type="InterPro" id="IPR029058">
    <property type="entry name" value="AB_hydrolase_fold"/>
</dbReference>